<evidence type="ECO:0000313" key="3">
    <source>
        <dbReference type="Proteomes" id="UP001345013"/>
    </source>
</evidence>
<name>A0ABR0KLS4_9EURO</name>
<dbReference type="EMBL" id="JAVRRG010000007">
    <property type="protein sequence ID" value="KAK5100164.1"/>
    <property type="molecule type" value="Genomic_DNA"/>
</dbReference>
<feature type="compositionally biased region" description="Pro residues" evidence="1">
    <location>
        <begin position="507"/>
        <end position="524"/>
    </location>
</feature>
<comment type="caution">
    <text evidence="2">The sequence shown here is derived from an EMBL/GenBank/DDBJ whole genome shotgun (WGS) entry which is preliminary data.</text>
</comment>
<feature type="region of interest" description="Disordered" evidence="1">
    <location>
        <begin position="616"/>
        <end position="635"/>
    </location>
</feature>
<sequence length="664" mass="73670">MSPSTTARSSALRWMQDNPPRRWPSPTEVALLLKASMQGEGYNPEQVSGTPINTYTYSPIPMRRRSSRPLHQLPLDYTNPPYSPEADASRYIEDHRADALQYLERQKANVPNIGKRVKTKVREGADNIKDGIVDGQVGYVLGKFAVEHDLANIPRMPEEALLGVAEDQYHSRDSYIAICNKALDHARQELKKGEMPIILAPSRDGEENAGDGPSRQTCPAAPIRPTTGGPDAYMHLLDDPPVLPQKFRSAPPALVGHKAKLAERWQRANRHNSGSDNMYKDSMPDRYPTALRPGRESKGRPIHQLSHEIQRSWESADVLAPRTPPTPDVEMYRKLSRKSREGWKQKKVRRDTTIVGSRELSAVNDTMARIKEMSSEPTEKPAEDIPTLTMPAEAVARLKQMGKKPTEPVKTIHVGLNPQARTWESQAHPDTRTIRRQPTAAALNPQAKTWETEDKATHPIQSKPTRQPPPNANANANANTAPLNPQAKTWDNKPLPLLGVPMKRNPNPNPTTKPKSTQPPPAAAPAPATLNPQAKTWDNKPLPPLGIPIKRAPKQPQPQPAPTPLPHNPQAKTWDSQPLGVPIKRKPVPTASPAQVSPFASQIHQVDLARTLSQYHRQTRAAPAPASGPVKFGDTHVEDPAVRLAERARESVVRRRPARYRQDS</sequence>
<keyword evidence="3" id="KW-1185">Reference proteome</keyword>
<feature type="region of interest" description="Disordered" evidence="1">
    <location>
        <begin position="201"/>
        <end position="232"/>
    </location>
</feature>
<feature type="region of interest" description="Disordered" evidence="1">
    <location>
        <begin position="1"/>
        <end position="25"/>
    </location>
</feature>
<evidence type="ECO:0000313" key="2">
    <source>
        <dbReference type="EMBL" id="KAK5100164.1"/>
    </source>
</evidence>
<dbReference type="Proteomes" id="UP001345013">
    <property type="component" value="Unassembled WGS sequence"/>
</dbReference>
<evidence type="ECO:0000256" key="1">
    <source>
        <dbReference type="SAM" id="MobiDB-lite"/>
    </source>
</evidence>
<reference evidence="2 3" key="1">
    <citation type="submission" date="2023-08" db="EMBL/GenBank/DDBJ databases">
        <title>Black Yeasts Isolated from many extreme environments.</title>
        <authorList>
            <person name="Coleine C."/>
            <person name="Stajich J.E."/>
            <person name="Selbmann L."/>
        </authorList>
    </citation>
    <scope>NUCLEOTIDE SEQUENCE [LARGE SCALE GENOMIC DNA]</scope>
    <source>
        <strain evidence="2 3">CCFEE 5885</strain>
    </source>
</reference>
<accession>A0ABR0KLS4</accession>
<feature type="compositionally biased region" description="Low complexity" evidence="1">
    <location>
        <begin position="525"/>
        <end position="534"/>
    </location>
</feature>
<feature type="region of interest" description="Disordered" evidence="1">
    <location>
        <begin position="419"/>
        <end position="598"/>
    </location>
</feature>
<feature type="compositionally biased region" description="Low complexity" evidence="1">
    <location>
        <begin position="472"/>
        <end position="487"/>
    </location>
</feature>
<feature type="compositionally biased region" description="Pro residues" evidence="1">
    <location>
        <begin position="555"/>
        <end position="567"/>
    </location>
</feature>
<protein>
    <submittedName>
        <fullName evidence="2">Uncharacterized protein</fullName>
    </submittedName>
</protein>
<organism evidence="2 3">
    <name type="scientific">Lithohypha guttulata</name>
    <dbReference type="NCBI Taxonomy" id="1690604"/>
    <lineage>
        <taxon>Eukaryota</taxon>
        <taxon>Fungi</taxon>
        <taxon>Dikarya</taxon>
        <taxon>Ascomycota</taxon>
        <taxon>Pezizomycotina</taxon>
        <taxon>Eurotiomycetes</taxon>
        <taxon>Chaetothyriomycetidae</taxon>
        <taxon>Chaetothyriales</taxon>
        <taxon>Trichomeriaceae</taxon>
        <taxon>Lithohypha</taxon>
    </lineage>
</organism>
<proteinExistence type="predicted"/>
<gene>
    <name evidence="2" type="ORF">LTR24_000959</name>
</gene>